<feature type="transmembrane region" description="Helical" evidence="6">
    <location>
        <begin position="139"/>
        <end position="162"/>
    </location>
</feature>
<keyword evidence="4 6" id="KW-1133">Transmembrane helix</keyword>
<feature type="transmembrane region" description="Helical" evidence="6">
    <location>
        <begin position="230"/>
        <end position="248"/>
    </location>
</feature>
<reference evidence="9 10" key="1">
    <citation type="submission" date="2020-05" db="EMBL/GenBank/DDBJ databases">
        <title>Draft Genome Sequences of Sphingomonas sp. Isolated from the International Space Station.</title>
        <authorList>
            <person name="Bijlani S."/>
            <person name="Singh N.K."/>
            <person name="Mason C.E."/>
            <person name="Wang C.C."/>
            <person name="Venkateswaran K."/>
        </authorList>
    </citation>
    <scope>NUCLEOTIDE SEQUENCE [LARGE SCALE GENOMIC DNA]</scope>
    <source>
        <strain evidence="7 10">IIF7SW-B5</strain>
        <strain evidence="8">ISS-IIF7SWP</strain>
    </source>
</reference>
<organism evidence="8 9">
    <name type="scientific">Sphingomonas sanguinis</name>
    <dbReference type="NCBI Taxonomy" id="33051"/>
    <lineage>
        <taxon>Bacteria</taxon>
        <taxon>Pseudomonadati</taxon>
        <taxon>Pseudomonadota</taxon>
        <taxon>Alphaproteobacteria</taxon>
        <taxon>Sphingomonadales</taxon>
        <taxon>Sphingomonadaceae</taxon>
        <taxon>Sphingomonas</taxon>
    </lineage>
</organism>
<dbReference type="PANTHER" id="PTHR30250">
    <property type="entry name" value="PST FAMILY PREDICTED COLANIC ACID TRANSPORTER"/>
    <property type="match status" value="1"/>
</dbReference>
<evidence type="ECO:0000256" key="1">
    <source>
        <dbReference type="ARBA" id="ARBA00004651"/>
    </source>
</evidence>
<keyword evidence="5 6" id="KW-0472">Membrane</keyword>
<evidence type="ECO:0000256" key="2">
    <source>
        <dbReference type="ARBA" id="ARBA00022475"/>
    </source>
</evidence>
<dbReference type="InterPro" id="IPR050833">
    <property type="entry name" value="Poly_Biosynth_Transport"/>
</dbReference>
<dbReference type="AlphaFoldDB" id="A0A7Y7QYG2"/>
<evidence type="ECO:0000313" key="10">
    <source>
        <dbReference type="Proteomes" id="UP000557656"/>
    </source>
</evidence>
<comment type="caution">
    <text evidence="8">The sequence shown here is derived from an EMBL/GenBank/DDBJ whole genome shotgun (WGS) entry which is preliminary data.</text>
</comment>
<dbReference type="EMBL" id="JABYQV010000024">
    <property type="protein sequence ID" value="NVP33057.1"/>
    <property type="molecule type" value="Genomic_DNA"/>
</dbReference>
<feature type="transmembrane region" description="Helical" evidence="6">
    <location>
        <begin position="107"/>
        <end position="127"/>
    </location>
</feature>
<dbReference type="EMBL" id="JABEOV010000008">
    <property type="protein sequence ID" value="NNG52762.1"/>
    <property type="molecule type" value="Genomic_DNA"/>
</dbReference>
<gene>
    <name evidence="7" type="ORF">HKX05_05295</name>
    <name evidence="8" type="ORF">HLV41_18645</name>
</gene>
<feature type="transmembrane region" description="Helical" evidence="6">
    <location>
        <begin position="366"/>
        <end position="389"/>
    </location>
</feature>
<evidence type="ECO:0000313" key="8">
    <source>
        <dbReference type="EMBL" id="NVP33057.1"/>
    </source>
</evidence>
<evidence type="ECO:0000313" key="7">
    <source>
        <dbReference type="EMBL" id="NNG52762.1"/>
    </source>
</evidence>
<dbReference type="GO" id="GO:0005886">
    <property type="term" value="C:plasma membrane"/>
    <property type="evidence" value="ECO:0007669"/>
    <property type="project" value="UniProtKB-SubCell"/>
</dbReference>
<sequence length="411" mass="44078">MLLDAFSLLVTKAAFIGLRLIVLYLVAASLGSSQFGAIAFAMTVSEFVRFAADWGIDTLSLRAFSNPDRSLASAQFRSILRVKLASAALAFALCLAIILPFSGVQSLSVAVLLSLTSVSSLWLNLAINWLQARGMLRPAAIRMGAISVAAVAVQLGAHALAWAPAGRFAAMTAFELAMVATMLRMAFADLTPATGNHHPAVHSMAGWLRASTPIALATILALSYARFDQVYIRIFFPLSVLGDFALAARLVEPMLFVVASITSTLYARASTLVWQGAQEAALRTMARKWIVVAASSAIVLATVMAFAGSYGLARFFPQYVHTPLFLWITLAALPFRCVNLCLTAFLQALGQFRSVLRINLFNFANIAVLVMLGGHFYGFVGAALAVVAGEAVNTIVQARKLVGTFHERKLQ</sequence>
<dbReference type="Proteomes" id="UP000531581">
    <property type="component" value="Unassembled WGS sequence"/>
</dbReference>
<evidence type="ECO:0000256" key="5">
    <source>
        <dbReference type="ARBA" id="ARBA00023136"/>
    </source>
</evidence>
<keyword evidence="3 6" id="KW-0812">Transmembrane</keyword>
<evidence type="ECO:0000313" key="9">
    <source>
        <dbReference type="Proteomes" id="UP000531581"/>
    </source>
</evidence>
<dbReference type="PANTHER" id="PTHR30250:SF11">
    <property type="entry name" value="O-ANTIGEN TRANSPORTER-RELATED"/>
    <property type="match status" value="1"/>
</dbReference>
<evidence type="ECO:0008006" key="11">
    <source>
        <dbReference type="Google" id="ProtNLM"/>
    </source>
</evidence>
<keyword evidence="10" id="KW-1185">Reference proteome</keyword>
<keyword evidence="2" id="KW-1003">Cell membrane</keyword>
<name>A0A7Y7QYG2_9SPHN</name>
<dbReference type="Proteomes" id="UP000557656">
    <property type="component" value="Unassembled WGS sequence"/>
</dbReference>
<dbReference type="RefSeq" id="WP_170171423.1">
    <property type="nucleotide sequence ID" value="NZ_JABEOV010000008.1"/>
</dbReference>
<evidence type="ECO:0000256" key="4">
    <source>
        <dbReference type="ARBA" id="ARBA00022989"/>
    </source>
</evidence>
<evidence type="ECO:0000256" key="6">
    <source>
        <dbReference type="SAM" id="Phobius"/>
    </source>
</evidence>
<comment type="subcellular location">
    <subcellularLocation>
        <location evidence="1">Cell membrane</location>
        <topology evidence="1">Multi-pass membrane protein</topology>
    </subcellularLocation>
</comment>
<feature type="transmembrane region" description="Helical" evidence="6">
    <location>
        <begin position="324"/>
        <end position="346"/>
    </location>
</feature>
<proteinExistence type="predicted"/>
<protein>
    <recommendedName>
        <fullName evidence="11">Polysaccharide biosynthesis protein C-terminal domain-containing protein</fullName>
    </recommendedName>
</protein>
<accession>A0A7Y7QYG2</accession>
<evidence type="ECO:0000256" key="3">
    <source>
        <dbReference type="ARBA" id="ARBA00022692"/>
    </source>
</evidence>
<feature type="transmembrane region" description="Helical" evidence="6">
    <location>
        <begin position="289"/>
        <end position="312"/>
    </location>
</feature>
<feature type="transmembrane region" description="Helical" evidence="6">
    <location>
        <begin position="84"/>
        <end position="101"/>
    </location>
</feature>
<feature type="transmembrane region" description="Helical" evidence="6">
    <location>
        <begin position="207"/>
        <end position="224"/>
    </location>
</feature>